<comment type="caution">
    <text evidence="2">The sequence shown here is derived from an EMBL/GenBank/DDBJ whole genome shotgun (WGS) entry which is preliminary data.</text>
</comment>
<keyword evidence="3" id="KW-1185">Reference proteome</keyword>
<sequence length="68" mass="7552">MEIGGLKRGEIGRVVRELMEGEEGKKMKKRAMERKEKAMEATSGPCGSSFVNVDKLVKEVLLVEKDGK</sequence>
<reference evidence="3" key="1">
    <citation type="journal article" date="2018" name="Gigascience">
        <title>Genome assembly of the Pink Ipe (Handroanthus impetiginosus, Bignoniaceae), a highly valued, ecologically keystone Neotropical timber forest tree.</title>
        <authorList>
            <person name="Silva-Junior O.B."/>
            <person name="Grattapaglia D."/>
            <person name="Novaes E."/>
            <person name="Collevatti R.G."/>
        </authorList>
    </citation>
    <scope>NUCLEOTIDE SEQUENCE [LARGE SCALE GENOMIC DNA]</scope>
    <source>
        <strain evidence="3">cv. UFG-1</strain>
    </source>
</reference>
<dbReference type="AlphaFoldDB" id="A0A2G9FYQ1"/>
<dbReference type="GO" id="GO:0047792">
    <property type="term" value="F:cyanohydrin beta-glucosyltransferase activity"/>
    <property type="evidence" value="ECO:0007669"/>
    <property type="project" value="UniProtKB-EC"/>
</dbReference>
<organism evidence="2 3">
    <name type="scientific">Handroanthus impetiginosus</name>
    <dbReference type="NCBI Taxonomy" id="429701"/>
    <lineage>
        <taxon>Eukaryota</taxon>
        <taxon>Viridiplantae</taxon>
        <taxon>Streptophyta</taxon>
        <taxon>Embryophyta</taxon>
        <taxon>Tracheophyta</taxon>
        <taxon>Spermatophyta</taxon>
        <taxon>Magnoliopsida</taxon>
        <taxon>eudicotyledons</taxon>
        <taxon>Gunneridae</taxon>
        <taxon>Pentapetalae</taxon>
        <taxon>asterids</taxon>
        <taxon>lamiids</taxon>
        <taxon>Lamiales</taxon>
        <taxon>Bignoniaceae</taxon>
        <taxon>Crescentiina</taxon>
        <taxon>Tabebuia alliance</taxon>
        <taxon>Handroanthus</taxon>
    </lineage>
</organism>
<comment type="similarity">
    <text evidence="1">Belongs to the UDP-glycosyltransferase family.</text>
</comment>
<dbReference type="GO" id="GO:0080044">
    <property type="term" value="F:quercetin 7-O-glucosyltransferase activity"/>
    <property type="evidence" value="ECO:0007669"/>
    <property type="project" value="TreeGrafter"/>
</dbReference>
<evidence type="ECO:0000313" key="3">
    <source>
        <dbReference type="Proteomes" id="UP000231279"/>
    </source>
</evidence>
<dbReference type="Proteomes" id="UP000231279">
    <property type="component" value="Unassembled WGS sequence"/>
</dbReference>
<dbReference type="EMBL" id="NKXS01009114">
    <property type="protein sequence ID" value="PIM97789.1"/>
    <property type="molecule type" value="Genomic_DNA"/>
</dbReference>
<protein>
    <submittedName>
        <fullName evidence="2">Cyanohydrin beta-glucosyltransferase</fullName>
        <ecNumber evidence="2">2.4.1.85</ecNumber>
    </submittedName>
</protein>
<dbReference type="SUPFAM" id="SSF53756">
    <property type="entry name" value="UDP-Glycosyltransferase/glycogen phosphorylase"/>
    <property type="match status" value="1"/>
</dbReference>
<dbReference type="PANTHER" id="PTHR11926:SF774">
    <property type="entry name" value="UDP-GLYCOSYLTRANSFERASE 85A1-RELATED"/>
    <property type="match status" value="1"/>
</dbReference>
<dbReference type="EC" id="2.4.1.85" evidence="2"/>
<gene>
    <name evidence="2" type="ORF">CDL12_29735</name>
</gene>
<evidence type="ECO:0000256" key="1">
    <source>
        <dbReference type="ARBA" id="ARBA00009995"/>
    </source>
</evidence>
<dbReference type="PANTHER" id="PTHR11926">
    <property type="entry name" value="GLUCOSYL/GLUCURONOSYL TRANSFERASES"/>
    <property type="match status" value="1"/>
</dbReference>
<dbReference type="GO" id="GO:0080043">
    <property type="term" value="F:quercetin 3-O-glucosyltransferase activity"/>
    <property type="evidence" value="ECO:0007669"/>
    <property type="project" value="TreeGrafter"/>
</dbReference>
<keyword evidence="2" id="KW-0328">Glycosyltransferase</keyword>
<dbReference type="STRING" id="429701.A0A2G9FYQ1"/>
<name>A0A2G9FYQ1_9LAMI</name>
<proteinExistence type="inferred from homology"/>
<evidence type="ECO:0000313" key="2">
    <source>
        <dbReference type="EMBL" id="PIM97789.1"/>
    </source>
</evidence>
<keyword evidence="2" id="KW-0808">Transferase</keyword>
<accession>A0A2G9FYQ1</accession>